<dbReference type="EMBL" id="KZ293495">
    <property type="protein sequence ID" value="PBK59902.1"/>
    <property type="molecule type" value="Genomic_DNA"/>
</dbReference>
<evidence type="ECO:0000256" key="1">
    <source>
        <dbReference type="SAM" id="MobiDB-lite"/>
    </source>
</evidence>
<dbReference type="STRING" id="1076256.A0A2H3AYI7"/>
<name>A0A2H3AYI7_9AGAR</name>
<feature type="compositionally biased region" description="Acidic residues" evidence="1">
    <location>
        <begin position="311"/>
        <end position="320"/>
    </location>
</feature>
<gene>
    <name evidence="2" type="ORF">ARMSODRAFT_1027029</name>
</gene>
<keyword evidence="3" id="KW-1185">Reference proteome</keyword>
<protein>
    <submittedName>
        <fullName evidence="2">Uncharacterized protein</fullName>
    </submittedName>
</protein>
<organism evidence="2 3">
    <name type="scientific">Armillaria solidipes</name>
    <dbReference type="NCBI Taxonomy" id="1076256"/>
    <lineage>
        <taxon>Eukaryota</taxon>
        <taxon>Fungi</taxon>
        <taxon>Dikarya</taxon>
        <taxon>Basidiomycota</taxon>
        <taxon>Agaricomycotina</taxon>
        <taxon>Agaricomycetes</taxon>
        <taxon>Agaricomycetidae</taxon>
        <taxon>Agaricales</taxon>
        <taxon>Marasmiineae</taxon>
        <taxon>Physalacriaceae</taxon>
        <taxon>Armillaria</taxon>
    </lineage>
</organism>
<dbReference type="AlphaFoldDB" id="A0A2H3AYI7"/>
<feature type="region of interest" description="Disordered" evidence="1">
    <location>
        <begin position="289"/>
        <end position="320"/>
    </location>
</feature>
<dbReference type="Proteomes" id="UP000218334">
    <property type="component" value="Unassembled WGS sequence"/>
</dbReference>
<proteinExistence type="predicted"/>
<accession>A0A2H3AYI7</accession>
<evidence type="ECO:0000313" key="3">
    <source>
        <dbReference type="Proteomes" id="UP000218334"/>
    </source>
</evidence>
<sequence length="320" mass="35855">MLKEKANAEDEPHHKLKFDPVMDAFYDKSGAKSTIDILVEARTVKDPNHLSRIEQDSTGMEGIQIDLDEDAQCWRLVMQKGTGDKTEEMIFTATGAIGAMDLPPVLKETPSMKDKVRFMSQAVTLTGLGSTRFEGSEWTPSMVQGYDAIELSNRYFRPRGKDYRGEDLMLSPDVDPNGILRRVAGDNMVHTEDNEVSYFRGMIENGKKRYVKAKPQMFRIGDIVEAQCSVVFVKCKGAGIRMKVILRALALVNCEYSMDADRARRKSITIGASTTNSQKMKRKIGFEYSDDEEIAEGKRHNTNQGGASNEIEQEGNGMED</sequence>
<reference evidence="3" key="1">
    <citation type="journal article" date="2017" name="Nat. Ecol. Evol.">
        <title>Genome expansion and lineage-specific genetic innovations in the forest pathogenic fungi Armillaria.</title>
        <authorList>
            <person name="Sipos G."/>
            <person name="Prasanna A.N."/>
            <person name="Walter M.C."/>
            <person name="O'Connor E."/>
            <person name="Balint B."/>
            <person name="Krizsan K."/>
            <person name="Kiss B."/>
            <person name="Hess J."/>
            <person name="Varga T."/>
            <person name="Slot J."/>
            <person name="Riley R."/>
            <person name="Boka B."/>
            <person name="Rigling D."/>
            <person name="Barry K."/>
            <person name="Lee J."/>
            <person name="Mihaltcheva S."/>
            <person name="LaButti K."/>
            <person name="Lipzen A."/>
            <person name="Waldron R."/>
            <person name="Moloney N.M."/>
            <person name="Sperisen C."/>
            <person name="Kredics L."/>
            <person name="Vagvoelgyi C."/>
            <person name="Patrignani A."/>
            <person name="Fitzpatrick D."/>
            <person name="Nagy I."/>
            <person name="Doyle S."/>
            <person name="Anderson J.B."/>
            <person name="Grigoriev I.V."/>
            <person name="Gueldener U."/>
            <person name="Muensterkoetter M."/>
            <person name="Nagy L.G."/>
        </authorList>
    </citation>
    <scope>NUCLEOTIDE SEQUENCE [LARGE SCALE GENOMIC DNA]</scope>
    <source>
        <strain evidence="3">28-4</strain>
    </source>
</reference>
<evidence type="ECO:0000313" key="2">
    <source>
        <dbReference type="EMBL" id="PBK59902.1"/>
    </source>
</evidence>